<organism evidence="2 3">
    <name type="scientific">Parnassius mnemosyne</name>
    <name type="common">clouded apollo</name>
    <dbReference type="NCBI Taxonomy" id="213953"/>
    <lineage>
        <taxon>Eukaryota</taxon>
        <taxon>Metazoa</taxon>
        <taxon>Ecdysozoa</taxon>
        <taxon>Arthropoda</taxon>
        <taxon>Hexapoda</taxon>
        <taxon>Insecta</taxon>
        <taxon>Pterygota</taxon>
        <taxon>Neoptera</taxon>
        <taxon>Endopterygota</taxon>
        <taxon>Lepidoptera</taxon>
        <taxon>Glossata</taxon>
        <taxon>Ditrysia</taxon>
        <taxon>Papilionoidea</taxon>
        <taxon>Papilionidae</taxon>
        <taxon>Parnassiinae</taxon>
        <taxon>Parnassini</taxon>
        <taxon>Parnassius</taxon>
        <taxon>Driopa</taxon>
    </lineage>
</organism>
<protein>
    <recommendedName>
        <fullName evidence="4">Tyr recombinase domain-containing protein</fullName>
    </recommendedName>
</protein>
<proteinExistence type="predicted"/>
<dbReference type="PANTHER" id="PTHR35617">
    <property type="entry name" value="PHAGE_INTEGRASE DOMAIN-CONTAINING PROTEIN"/>
    <property type="match status" value="1"/>
</dbReference>
<dbReference type="Gene3D" id="1.10.150.130">
    <property type="match status" value="1"/>
</dbReference>
<accession>A0AAV1LRR5</accession>
<name>A0AAV1LRR5_9NEOP</name>
<evidence type="ECO:0008006" key="4">
    <source>
        <dbReference type="Google" id="ProtNLM"/>
    </source>
</evidence>
<dbReference type="GO" id="GO:0003677">
    <property type="term" value="F:DNA binding"/>
    <property type="evidence" value="ECO:0007669"/>
    <property type="project" value="UniProtKB-KW"/>
</dbReference>
<comment type="caution">
    <text evidence="2">The sequence shown here is derived from an EMBL/GenBank/DDBJ whole genome shotgun (WGS) entry which is preliminary data.</text>
</comment>
<gene>
    <name evidence="2" type="ORF">PARMNEM_LOCUS17159</name>
</gene>
<dbReference type="InterPro" id="IPR010998">
    <property type="entry name" value="Integrase_recombinase_N"/>
</dbReference>
<dbReference type="Proteomes" id="UP001314205">
    <property type="component" value="Unassembled WGS sequence"/>
</dbReference>
<reference evidence="2 3" key="1">
    <citation type="submission" date="2023-11" db="EMBL/GenBank/DDBJ databases">
        <authorList>
            <person name="Hedman E."/>
            <person name="Englund M."/>
            <person name="Stromberg M."/>
            <person name="Nyberg Akerstrom W."/>
            <person name="Nylinder S."/>
            <person name="Jareborg N."/>
            <person name="Kallberg Y."/>
            <person name="Kronander E."/>
        </authorList>
    </citation>
    <scope>NUCLEOTIDE SEQUENCE [LARGE SCALE GENOMIC DNA]</scope>
</reference>
<sequence>MRIYEAAWKRWVSWSCNKKVDPKNPTGSQLAQFLSDLYLIHGLTYNTILLHKSVVATLCNIENSTHLSSHVLVKHVLKSISLKNPKQSKPPIWNVSELISFLTAYKVDSKNIFQTSRHTASLLLIYSGRRLHDLTLLRVDPNHCIKSEDSIIFWPEFGSKTDRSDYRQSGWKFVANNTHCNLNPLFWIEQTITLLNERRSSARSSNLFITLRGAAKPASRTVIAGWVKTYFQGSWHFCNTRKHPICSSFKEREVINCSDPTNVSNCFIPLN</sequence>
<dbReference type="EMBL" id="CAVLGL010000097">
    <property type="protein sequence ID" value="CAK1598123.1"/>
    <property type="molecule type" value="Genomic_DNA"/>
</dbReference>
<evidence type="ECO:0000313" key="2">
    <source>
        <dbReference type="EMBL" id="CAK1598123.1"/>
    </source>
</evidence>
<evidence type="ECO:0000256" key="1">
    <source>
        <dbReference type="ARBA" id="ARBA00023125"/>
    </source>
</evidence>
<dbReference type="AlphaFoldDB" id="A0AAV1LRR5"/>
<keyword evidence="1" id="KW-0238">DNA-binding</keyword>
<evidence type="ECO:0000313" key="3">
    <source>
        <dbReference type="Proteomes" id="UP001314205"/>
    </source>
</evidence>
<keyword evidence="3" id="KW-1185">Reference proteome</keyword>
<dbReference type="PANTHER" id="PTHR35617:SF3">
    <property type="entry name" value="CORE-BINDING (CB) DOMAIN-CONTAINING PROTEIN"/>
    <property type="match status" value="1"/>
</dbReference>